<reference evidence="2" key="1">
    <citation type="submission" date="2023-04" db="EMBL/GenBank/DDBJ databases">
        <authorList>
            <consortium name="ELIXIR-Norway"/>
        </authorList>
    </citation>
    <scope>NUCLEOTIDE SEQUENCE [LARGE SCALE GENOMIC DNA]</scope>
</reference>
<dbReference type="EMBL" id="OX459948">
    <property type="protein sequence ID" value="CAI9155622.1"/>
    <property type="molecule type" value="Genomic_DNA"/>
</dbReference>
<keyword evidence="3" id="KW-1185">Reference proteome</keyword>
<organism evidence="2 3">
    <name type="scientific">Rangifer tarandus platyrhynchus</name>
    <name type="common">Svalbard reindeer</name>
    <dbReference type="NCBI Taxonomy" id="3082113"/>
    <lineage>
        <taxon>Eukaryota</taxon>
        <taxon>Metazoa</taxon>
        <taxon>Chordata</taxon>
        <taxon>Craniata</taxon>
        <taxon>Vertebrata</taxon>
        <taxon>Euteleostomi</taxon>
        <taxon>Mammalia</taxon>
        <taxon>Eutheria</taxon>
        <taxon>Laurasiatheria</taxon>
        <taxon>Artiodactyla</taxon>
        <taxon>Ruminantia</taxon>
        <taxon>Pecora</taxon>
        <taxon>Cervidae</taxon>
        <taxon>Odocoileinae</taxon>
        <taxon>Rangifer</taxon>
    </lineage>
</organism>
<feature type="region of interest" description="Disordered" evidence="1">
    <location>
        <begin position="25"/>
        <end position="113"/>
    </location>
</feature>
<gene>
    <name evidence="2" type="ORF">MRATA1EN1_LOCUS4584</name>
</gene>
<accession>A0ABN8Y4W6</accession>
<evidence type="ECO:0000313" key="3">
    <source>
        <dbReference type="Proteomes" id="UP001176941"/>
    </source>
</evidence>
<evidence type="ECO:0000313" key="2">
    <source>
        <dbReference type="EMBL" id="CAI9155622.1"/>
    </source>
</evidence>
<protein>
    <submittedName>
        <fullName evidence="2">Uncharacterized protein</fullName>
    </submittedName>
</protein>
<feature type="compositionally biased region" description="Basic residues" evidence="1">
    <location>
        <begin position="34"/>
        <end position="48"/>
    </location>
</feature>
<dbReference type="Proteomes" id="UP001176941">
    <property type="component" value="Chromosome 12"/>
</dbReference>
<name>A0ABN8Y4W6_RANTA</name>
<proteinExistence type="predicted"/>
<feature type="compositionally biased region" description="Basic and acidic residues" evidence="1">
    <location>
        <begin position="61"/>
        <end position="73"/>
    </location>
</feature>
<evidence type="ECO:0000256" key="1">
    <source>
        <dbReference type="SAM" id="MobiDB-lite"/>
    </source>
</evidence>
<sequence>MPKPPIVGMGVGKETPISLKECSQATGQTDKCAHTHTRSPSRRGKKSASRFAATYYLECPLKTKDKPREETGKYDSSTEENQNAETVSGLETKVNPVSHAAIPSTARGLRSST</sequence>